<name>A0AAV2GF92_9ROSI</name>
<gene>
    <name evidence="1" type="ORF">LTRI10_LOCUS47760</name>
</gene>
<dbReference type="AlphaFoldDB" id="A0AAV2GF92"/>
<reference evidence="1 2" key="1">
    <citation type="submission" date="2024-04" db="EMBL/GenBank/DDBJ databases">
        <authorList>
            <person name="Fracassetti M."/>
        </authorList>
    </citation>
    <scope>NUCLEOTIDE SEQUENCE [LARGE SCALE GENOMIC DNA]</scope>
</reference>
<proteinExistence type="predicted"/>
<keyword evidence="2" id="KW-1185">Reference proteome</keyword>
<organism evidence="1 2">
    <name type="scientific">Linum trigynum</name>
    <dbReference type="NCBI Taxonomy" id="586398"/>
    <lineage>
        <taxon>Eukaryota</taxon>
        <taxon>Viridiplantae</taxon>
        <taxon>Streptophyta</taxon>
        <taxon>Embryophyta</taxon>
        <taxon>Tracheophyta</taxon>
        <taxon>Spermatophyta</taxon>
        <taxon>Magnoliopsida</taxon>
        <taxon>eudicotyledons</taxon>
        <taxon>Gunneridae</taxon>
        <taxon>Pentapetalae</taxon>
        <taxon>rosids</taxon>
        <taxon>fabids</taxon>
        <taxon>Malpighiales</taxon>
        <taxon>Linaceae</taxon>
        <taxon>Linum</taxon>
    </lineage>
</organism>
<protein>
    <submittedName>
        <fullName evidence="1">Uncharacterized protein</fullName>
    </submittedName>
</protein>
<dbReference type="Proteomes" id="UP001497516">
    <property type="component" value="Chromosome 8"/>
</dbReference>
<evidence type="ECO:0000313" key="2">
    <source>
        <dbReference type="Proteomes" id="UP001497516"/>
    </source>
</evidence>
<dbReference type="EMBL" id="OZ034821">
    <property type="protein sequence ID" value="CAL1408140.1"/>
    <property type="molecule type" value="Genomic_DNA"/>
</dbReference>
<sequence length="90" mass="10301">MEKPDKRLERLTASAARQPLHKTGAAFRLFRAGFVTGWLFYRSGRAVRLVFNNTGYYPRHHVESYPSVISEKHMTQVNNEHSTSVPGSRP</sequence>
<evidence type="ECO:0000313" key="1">
    <source>
        <dbReference type="EMBL" id="CAL1408140.1"/>
    </source>
</evidence>
<accession>A0AAV2GF92</accession>